<keyword evidence="3" id="KW-1185">Reference proteome</keyword>
<dbReference type="SUPFAM" id="SSF53474">
    <property type="entry name" value="alpha/beta-Hydrolases"/>
    <property type="match status" value="1"/>
</dbReference>
<dbReference type="InterPro" id="IPR000073">
    <property type="entry name" value="AB_hydrolase_1"/>
</dbReference>
<organism evidence="2 3">
    <name type="scientific">[Emmonsia] crescens</name>
    <dbReference type="NCBI Taxonomy" id="73230"/>
    <lineage>
        <taxon>Eukaryota</taxon>
        <taxon>Fungi</taxon>
        <taxon>Dikarya</taxon>
        <taxon>Ascomycota</taxon>
        <taxon>Pezizomycotina</taxon>
        <taxon>Eurotiomycetes</taxon>
        <taxon>Eurotiomycetidae</taxon>
        <taxon>Onygenales</taxon>
        <taxon>Ajellomycetaceae</taxon>
        <taxon>Emergomyces</taxon>
    </lineage>
</organism>
<dbReference type="EMBL" id="PDND01000046">
    <property type="protein sequence ID" value="PGH34144.1"/>
    <property type="molecule type" value="Genomic_DNA"/>
</dbReference>
<proteinExistence type="predicted"/>
<sequence length="267" mass="28774">MSNNPVVVIAPGACHCAENYQRLIDELANCNYEATAVTPPSLNSNPPHTSWDQDAQALRRVIMESVDAGRDVVAVAHSFGGVPMSEAVKGLGKQVREDLGLKGGVVSLVYMTALALVEGQSQASMVIPQTPEEKELALAFQEGMKKYPDGILSVNEAGMVVANREVTRQLMYNRCDPKDVDEALDLLGAQPLALMAVPVTYTAYREIPSTFILCENDLTIPPYIQEKMVAQAGDAMDVVRCKEGHAPYLSNPGLVADCIRRAAGETV</sequence>
<dbReference type="InterPro" id="IPR052897">
    <property type="entry name" value="Sec-Metab_Biosynth_Hydrolase"/>
</dbReference>
<reference evidence="2 3" key="1">
    <citation type="submission" date="2017-10" db="EMBL/GenBank/DDBJ databases">
        <title>Comparative genomics in systemic dimorphic fungi from Ajellomycetaceae.</title>
        <authorList>
            <person name="Munoz J.F."/>
            <person name="Mcewen J.G."/>
            <person name="Clay O.K."/>
            <person name="Cuomo C.A."/>
        </authorList>
    </citation>
    <scope>NUCLEOTIDE SEQUENCE [LARGE SCALE GENOMIC DNA]</scope>
    <source>
        <strain evidence="2 3">UAMH4076</strain>
    </source>
</reference>
<name>A0A2B7ZCG2_9EURO</name>
<accession>A0A2B7ZCG2</accession>
<dbReference type="InterPro" id="IPR029058">
    <property type="entry name" value="AB_hydrolase_fold"/>
</dbReference>
<protein>
    <recommendedName>
        <fullName evidence="1">AB hydrolase-1 domain-containing protein</fullName>
    </recommendedName>
</protein>
<evidence type="ECO:0000313" key="3">
    <source>
        <dbReference type="Proteomes" id="UP000226031"/>
    </source>
</evidence>
<dbReference type="STRING" id="73230.A0A2B7ZCG2"/>
<dbReference type="Pfam" id="PF12697">
    <property type="entry name" value="Abhydrolase_6"/>
    <property type="match status" value="1"/>
</dbReference>
<gene>
    <name evidence="2" type="ORF">GX50_03013</name>
</gene>
<evidence type="ECO:0000259" key="1">
    <source>
        <dbReference type="Pfam" id="PF12697"/>
    </source>
</evidence>
<comment type="caution">
    <text evidence="2">The sequence shown here is derived from an EMBL/GenBank/DDBJ whole genome shotgun (WGS) entry which is preliminary data.</text>
</comment>
<dbReference type="Proteomes" id="UP000226031">
    <property type="component" value="Unassembled WGS sequence"/>
</dbReference>
<dbReference type="Gene3D" id="3.40.50.1820">
    <property type="entry name" value="alpha/beta hydrolase"/>
    <property type="match status" value="1"/>
</dbReference>
<dbReference type="AlphaFoldDB" id="A0A2B7ZCG2"/>
<dbReference type="PANTHER" id="PTHR37017">
    <property type="entry name" value="AB HYDROLASE-1 DOMAIN-CONTAINING PROTEIN-RELATED"/>
    <property type="match status" value="1"/>
</dbReference>
<dbReference type="VEuPathDB" id="FungiDB:EMCG_07666"/>
<evidence type="ECO:0000313" key="2">
    <source>
        <dbReference type="EMBL" id="PGH34144.1"/>
    </source>
</evidence>
<dbReference type="PANTHER" id="PTHR37017:SF11">
    <property type="entry name" value="ESTERASE_LIPASE_THIOESTERASE DOMAIN-CONTAINING PROTEIN"/>
    <property type="match status" value="1"/>
</dbReference>
<feature type="domain" description="AB hydrolase-1" evidence="1">
    <location>
        <begin position="7"/>
        <end position="257"/>
    </location>
</feature>